<comment type="caution">
    <text evidence="1">The sequence shown here is derived from an EMBL/GenBank/DDBJ whole genome shotgun (WGS) entry which is preliminary data.</text>
</comment>
<gene>
    <name evidence="1" type="ORF">FCN18_38735</name>
</gene>
<keyword evidence="2" id="KW-1185">Reference proteome</keyword>
<evidence type="ECO:0000313" key="1">
    <source>
        <dbReference type="EMBL" id="TKG57750.1"/>
    </source>
</evidence>
<sequence>MTDTAHLIPRDVFERLYLDLSTPVRDVATQVGGVRRVYYLAHKYDVPLRKHLSDARREYLRKKLVGGLTHEIPYHRLAAHLDMSDKALDKLISYHRLENERNESFTRDDPTS</sequence>
<dbReference type="Proteomes" id="UP000309992">
    <property type="component" value="Unassembled WGS sequence"/>
</dbReference>
<proteinExistence type="predicted"/>
<name>A0ABY2RS05_9PSEU</name>
<evidence type="ECO:0008006" key="3">
    <source>
        <dbReference type="Google" id="ProtNLM"/>
    </source>
</evidence>
<dbReference type="EMBL" id="SWMS01000064">
    <property type="protein sequence ID" value="TKG57750.1"/>
    <property type="molecule type" value="Genomic_DNA"/>
</dbReference>
<evidence type="ECO:0000313" key="2">
    <source>
        <dbReference type="Proteomes" id="UP000309992"/>
    </source>
</evidence>
<dbReference type="RefSeq" id="WP_137097575.1">
    <property type="nucleotide sequence ID" value="NZ_SWMS01000064.1"/>
</dbReference>
<accession>A0ABY2RS05</accession>
<organism evidence="1 2">
    <name type="scientific">Prauserella endophytica</name>
    <dbReference type="NCBI Taxonomy" id="1592324"/>
    <lineage>
        <taxon>Bacteria</taxon>
        <taxon>Bacillati</taxon>
        <taxon>Actinomycetota</taxon>
        <taxon>Actinomycetes</taxon>
        <taxon>Pseudonocardiales</taxon>
        <taxon>Pseudonocardiaceae</taxon>
        <taxon>Prauserella</taxon>
        <taxon>Prauserella coralliicola group</taxon>
    </lineage>
</organism>
<protein>
    <recommendedName>
        <fullName evidence="3">Mor transcription activator domain-containing protein</fullName>
    </recommendedName>
</protein>
<reference evidence="1 2" key="1">
    <citation type="journal article" date="2015" name="Antonie Van Leeuwenhoek">
        <title>Prauserella endophytica sp. nov., an endophytic actinobacterium isolated from Tamarix taklamakanensis.</title>
        <authorList>
            <person name="Liu J.M."/>
            <person name="Habden X."/>
            <person name="Guo L."/>
            <person name="Tuo L."/>
            <person name="Jiang Z.K."/>
            <person name="Liu S.W."/>
            <person name="Liu X.F."/>
            <person name="Chen L."/>
            <person name="Li R.F."/>
            <person name="Zhang Y.Q."/>
            <person name="Sun C.H."/>
        </authorList>
    </citation>
    <scope>NUCLEOTIDE SEQUENCE [LARGE SCALE GENOMIC DNA]</scope>
    <source>
        <strain evidence="1 2">CGMCC 4.7182</strain>
    </source>
</reference>